<dbReference type="PANTHER" id="PTHR32039:SF9">
    <property type="entry name" value="MAGNESIUM-CHELATASE SUBUNIT CHLI-2, CHLOROPLASTIC"/>
    <property type="match status" value="1"/>
</dbReference>
<dbReference type="PANTHER" id="PTHR32039">
    <property type="entry name" value="MAGNESIUM-CHELATASE SUBUNIT CHLI"/>
    <property type="match status" value="1"/>
</dbReference>
<dbReference type="InterPro" id="IPR043129">
    <property type="entry name" value="ATPase_NBD"/>
</dbReference>
<name>A0A835IU55_9MAGN</name>
<sequence>QANPELIQAFQAVAAGGSGNSGLTANKPFGTSIMGENLHRESPSNAESEEPKKETAGPSDKQGDVKENGVVTGREDKAPAGLGTVSTTLTSKLPSTSSSNSKASLLPSTTGKKFYGGIGILPSKRGRSHFHVANVATEATPTEKAQRVAAKGNQRPVYPFAAIVGQDEMKLCLLLNVIDPKIGGVTIMGDRRTGKSTTVRSLVDLLPEIKIADAEIHKSTYNSIMKSDIDIITDLYGNFVLNTMFPGITDRKSREIIALAPSRMIIKVAAPPK</sequence>
<dbReference type="AlphaFoldDB" id="A0A835IU55"/>
<dbReference type="InterPro" id="IPR027417">
    <property type="entry name" value="P-loop_NTPase"/>
</dbReference>
<organism evidence="2 3">
    <name type="scientific">Coptis chinensis</name>
    <dbReference type="NCBI Taxonomy" id="261450"/>
    <lineage>
        <taxon>Eukaryota</taxon>
        <taxon>Viridiplantae</taxon>
        <taxon>Streptophyta</taxon>
        <taxon>Embryophyta</taxon>
        <taxon>Tracheophyta</taxon>
        <taxon>Spermatophyta</taxon>
        <taxon>Magnoliopsida</taxon>
        <taxon>Ranunculales</taxon>
        <taxon>Ranunculaceae</taxon>
        <taxon>Coptidoideae</taxon>
        <taxon>Coptis</taxon>
    </lineage>
</organism>
<accession>A0A835IU55</accession>
<gene>
    <name evidence="2" type="ORF">IFM89_025569</name>
</gene>
<dbReference type="EMBL" id="JADFTS010000002">
    <property type="protein sequence ID" value="KAF9621658.1"/>
    <property type="molecule type" value="Genomic_DNA"/>
</dbReference>
<evidence type="ECO:0000256" key="1">
    <source>
        <dbReference type="SAM" id="MobiDB-lite"/>
    </source>
</evidence>
<protein>
    <submittedName>
        <fullName evidence="2">Uncharacterized protein</fullName>
    </submittedName>
</protein>
<evidence type="ECO:0000313" key="3">
    <source>
        <dbReference type="Proteomes" id="UP000631114"/>
    </source>
</evidence>
<keyword evidence="3" id="KW-1185">Reference proteome</keyword>
<dbReference type="GO" id="GO:0015995">
    <property type="term" value="P:chlorophyll biosynthetic process"/>
    <property type="evidence" value="ECO:0007669"/>
    <property type="project" value="TreeGrafter"/>
</dbReference>
<reference evidence="2 3" key="1">
    <citation type="submission" date="2020-10" db="EMBL/GenBank/DDBJ databases">
        <title>The Coptis chinensis genome and diversification of protoberbering-type alkaloids.</title>
        <authorList>
            <person name="Wang B."/>
            <person name="Shu S."/>
            <person name="Song C."/>
            <person name="Liu Y."/>
        </authorList>
    </citation>
    <scope>NUCLEOTIDE SEQUENCE [LARGE SCALE GENOMIC DNA]</scope>
    <source>
        <strain evidence="2">HL-2020</strain>
        <tissue evidence="2">Leaf</tissue>
    </source>
</reference>
<proteinExistence type="predicted"/>
<dbReference type="GO" id="GO:0009570">
    <property type="term" value="C:chloroplast stroma"/>
    <property type="evidence" value="ECO:0007669"/>
    <property type="project" value="TreeGrafter"/>
</dbReference>
<dbReference type="InterPro" id="IPR045006">
    <property type="entry name" value="CHLI-like"/>
</dbReference>
<evidence type="ECO:0000313" key="2">
    <source>
        <dbReference type="EMBL" id="KAF9621658.1"/>
    </source>
</evidence>
<dbReference type="SUPFAM" id="SSF52540">
    <property type="entry name" value="P-loop containing nucleoside triphosphate hydrolases"/>
    <property type="match status" value="1"/>
</dbReference>
<dbReference type="Gene3D" id="3.30.420.40">
    <property type="match status" value="1"/>
</dbReference>
<feature type="compositionally biased region" description="Basic and acidic residues" evidence="1">
    <location>
        <begin position="49"/>
        <end position="78"/>
    </location>
</feature>
<dbReference type="Proteomes" id="UP000631114">
    <property type="component" value="Unassembled WGS sequence"/>
</dbReference>
<dbReference type="SUPFAM" id="SSF53067">
    <property type="entry name" value="Actin-like ATPase domain"/>
    <property type="match status" value="1"/>
</dbReference>
<dbReference type="OrthoDB" id="1740144at2759"/>
<feature type="compositionally biased region" description="Low complexity" evidence="1">
    <location>
        <begin position="86"/>
        <end position="106"/>
    </location>
</feature>
<feature type="region of interest" description="Disordered" evidence="1">
    <location>
        <begin position="15"/>
        <end position="106"/>
    </location>
</feature>
<comment type="caution">
    <text evidence="2">The sequence shown here is derived from an EMBL/GenBank/DDBJ whole genome shotgun (WGS) entry which is preliminary data.</text>
</comment>
<feature type="non-terminal residue" evidence="2">
    <location>
        <position position="273"/>
    </location>
</feature>